<dbReference type="EMBL" id="CM001197">
    <property type="protein sequence ID" value="EGP89959.1"/>
    <property type="molecule type" value="Genomic_DNA"/>
</dbReference>
<name>F9X4G3_ZYMTI</name>
<evidence type="ECO:0000313" key="3">
    <source>
        <dbReference type="Proteomes" id="UP000008062"/>
    </source>
</evidence>
<accession>F9X4G3</accession>
<dbReference type="AlphaFoldDB" id="F9X4G3"/>
<keyword evidence="3" id="KW-1185">Reference proteome</keyword>
<sequence>MVPTQKARSTDITTMEKRNPPSYTSFASGASMRPTAAEADALLNHLAERADEQYMLDEEYLIGAEVLLKRETEPIRNMLEFTLSMDYQCYSTASISTSDREHFIHMAEASRQLRTTLGQPTGPRTAEVRPTPEERQVLAAYFWKYLHEPCKALSLPLDCVYNDIVHLGRYTHEHGGYKGSVFGILQQYGVMRLASKLYMDREFLIPRVFSDYNTQIKMIQAVNKVEQLYFVRISGFEGSTQPDSGPSGWSRAQNVEYEANERGIAPIRKQQDDRPDRAVLQARPVEIGRELVFYYWLTMRTKSRSTARFGMEGVDEYRRTVPESAPPQGDVLAKQEEVLEKMSCVG</sequence>
<dbReference type="InParanoid" id="F9X4G3"/>
<dbReference type="OrthoDB" id="3919546at2759"/>
<reference evidence="2 3" key="1">
    <citation type="journal article" date="2011" name="PLoS Genet.">
        <title>Finished genome of the fungal wheat pathogen Mycosphaerella graminicola reveals dispensome structure, chromosome plasticity, and stealth pathogenesis.</title>
        <authorList>
            <person name="Goodwin S.B."/>
            <person name="Ben M'barek S."/>
            <person name="Dhillon B."/>
            <person name="Wittenberg A.H.J."/>
            <person name="Crane C.F."/>
            <person name="Hane J.K."/>
            <person name="Foster A.J."/>
            <person name="Van der Lee T.A.J."/>
            <person name="Grimwood J."/>
            <person name="Aerts A."/>
            <person name="Antoniw J."/>
            <person name="Bailey A."/>
            <person name="Bluhm B."/>
            <person name="Bowler J."/>
            <person name="Bristow J."/>
            <person name="van der Burgt A."/>
            <person name="Canto-Canche B."/>
            <person name="Churchill A.C.L."/>
            <person name="Conde-Ferraez L."/>
            <person name="Cools H.J."/>
            <person name="Coutinho P.M."/>
            <person name="Csukai M."/>
            <person name="Dehal P."/>
            <person name="De Wit P."/>
            <person name="Donzelli B."/>
            <person name="van de Geest H.C."/>
            <person name="van Ham R.C.H.J."/>
            <person name="Hammond-Kosack K.E."/>
            <person name="Henrissat B."/>
            <person name="Kilian A."/>
            <person name="Kobayashi A.K."/>
            <person name="Koopmann E."/>
            <person name="Kourmpetis Y."/>
            <person name="Kuzniar A."/>
            <person name="Lindquist E."/>
            <person name="Lombard V."/>
            <person name="Maliepaard C."/>
            <person name="Martins N."/>
            <person name="Mehrabi R."/>
            <person name="Nap J.P.H."/>
            <person name="Ponomarenko A."/>
            <person name="Rudd J.J."/>
            <person name="Salamov A."/>
            <person name="Schmutz J."/>
            <person name="Schouten H.J."/>
            <person name="Shapiro H."/>
            <person name="Stergiopoulos I."/>
            <person name="Torriani S.F.F."/>
            <person name="Tu H."/>
            <person name="de Vries R.P."/>
            <person name="Waalwijk C."/>
            <person name="Ware S.B."/>
            <person name="Wiebenga A."/>
            <person name="Zwiers L.-H."/>
            <person name="Oliver R.P."/>
            <person name="Grigoriev I.V."/>
            <person name="Kema G.H.J."/>
        </authorList>
    </citation>
    <scope>NUCLEOTIDE SEQUENCE [LARGE SCALE GENOMIC DNA]</scope>
    <source>
        <strain evidence="3">CBS 115943 / IPO323</strain>
    </source>
</reference>
<feature type="region of interest" description="Disordered" evidence="1">
    <location>
        <begin position="1"/>
        <end position="20"/>
    </location>
</feature>
<organism evidence="2 3">
    <name type="scientific">Zymoseptoria tritici (strain CBS 115943 / IPO323)</name>
    <name type="common">Speckled leaf blotch fungus</name>
    <name type="synonym">Septoria tritici</name>
    <dbReference type="NCBI Taxonomy" id="336722"/>
    <lineage>
        <taxon>Eukaryota</taxon>
        <taxon>Fungi</taxon>
        <taxon>Dikarya</taxon>
        <taxon>Ascomycota</taxon>
        <taxon>Pezizomycotina</taxon>
        <taxon>Dothideomycetes</taxon>
        <taxon>Dothideomycetidae</taxon>
        <taxon>Mycosphaerellales</taxon>
        <taxon>Mycosphaerellaceae</taxon>
        <taxon>Zymoseptoria</taxon>
    </lineage>
</organism>
<protein>
    <submittedName>
        <fullName evidence="2">Uncharacterized protein</fullName>
    </submittedName>
</protein>
<dbReference type="RefSeq" id="XP_003854983.1">
    <property type="nucleotide sequence ID" value="XM_003854935.1"/>
</dbReference>
<feature type="compositionally biased region" description="Polar residues" evidence="1">
    <location>
        <begin position="1"/>
        <end position="13"/>
    </location>
</feature>
<dbReference type="HOGENOM" id="CLU_802163_0_0_1"/>
<dbReference type="KEGG" id="ztr:MYCGRDRAFT_90826"/>
<evidence type="ECO:0000313" key="2">
    <source>
        <dbReference type="EMBL" id="EGP89959.1"/>
    </source>
</evidence>
<evidence type="ECO:0000256" key="1">
    <source>
        <dbReference type="SAM" id="MobiDB-lite"/>
    </source>
</evidence>
<proteinExistence type="predicted"/>
<gene>
    <name evidence="2" type="ORF">MYCGRDRAFT_90826</name>
</gene>
<dbReference type="Proteomes" id="UP000008062">
    <property type="component" value="Chromosome 2"/>
</dbReference>
<dbReference type="eggNOG" id="ENOG502SUP2">
    <property type="taxonomic scope" value="Eukaryota"/>
</dbReference>
<dbReference type="GeneID" id="13403442"/>